<name>A0A2J6SSV4_9HELO</name>
<sequence length="779" mass="88210">MEDPHTGPVLPVYMMPPTPLNKNFFGREWALNAISAELCPRTITRLADGKAVTYPLTFAICAPGGMGKTQVAIQFALTHHKDFDAIFWVNADSVNEMAQGFQRIALLLGLVPEGSADANDLLYTREAVKRWLVNPRARDSDGDRRSRKRVSWLLIYDGVQDPDILNDYWPYDGPGSVLITSRNPFSWTKSLPLKPFNSDEAIAFLLKLTGREISDVERKSVGNVSARLGGLPLALTQMASIMVTKQLSFSQFLDSYNERESQRELLQFQTDLKGGSSYAHTVASVWAFENLSHGKKLLNVLSMIDPDCIPERLLTTAMNAIDLPGYPTSIEEYQIARGELLACSLVTGNKEEHKLFIHRLIQDVARARMGHAEFRQTFVACVKLITSIWPFESFAWRHGIARWPSCEELFPHITRLKDLFPAVLPSSGSSNNYHFARLLTDAGWYLHERGKSIDSNLFNNMAQSICESLKFRLYEQSGAFSDHGVTHAELNYTLAELYHNRGCIASDANDAVEAMKNLKSFHDMMQKELDEKTQRTDMRLGLACNELGNAYMLKEDWVEGERYFLRSIELLEKLDDFEPILISLPLVNLGYAYWLQGRLDEAVAVLVHGASAREEKYGDNDRISFISGRFYHALGNVTYDQGSMEDSLGYHRKALIHYKSTLGNIHHRTAAVFVKVAEHNIRIHQYEMAVALLDQALRAYSMSNNYVPEKARASFKKSHALRSLRMIDEADKEIRMCFRVYAGLVAEKNVLTGKKTISKTRAEDLIDKDFDDLVAFWSK</sequence>
<dbReference type="Gene3D" id="3.40.50.300">
    <property type="entry name" value="P-loop containing nucleotide triphosphate hydrolases"/>
    <property type="match status" value="1"/>
</dbReference>
<dbReference type="STRING" id="1095630.A0A2J6SSV4"/>
<dbReference type="OrthoDB" id="6161812at2759"/>
<organism evidence="2 3">
    <name type="scientific">Hyaloscypha bicolor E</name>
    <dbReference type="NCBI Taxonomy" id="1095630"/>
    <lineage>
        <taxon>Eukaryota</taxon>
        <taxon>Fungi</taxon>
        <taxon>Dikarya</taxon>
        <taxon>Ascomycota</taxon>
        <taxon>Pezizomycotina</taxon>
        <taxon>Leotiomycetes</taxon>
        <taxon>Helotiales</taxon>
        <taxon>Hyaloscyphaceae</taxon>
        <taxon>Hyaloscypha</taxon>
        <taxon>Hyaloscypha bicolor</taxon>
    </lineage>
</organism>
<dbReference type="InterPro" id="IPR056681">
    <property type="entry name" value="DUF7779"/>
</dbReference>
<dbReference type="Gene3D" id="1.25.40.10">
    <property type="entry name" value="Tetratricopeptide repeat domain"/>
    <property type="match status" value="2"/>
</dbReference>
<dbReference type="Pfam" id="PF13424">
    <property type="entry name" value="TPR_12"/>
    <property type="match status" value="1"/>
</dbReference>
<proteinExistence type="predicted"/>
<dbReference type="SUPFAM" id="SSF48452">
    <property type="entry name" value="TPR-like"/>
    <property type="match status" value="2"/>
</dbReference>
<dbReference type="InterPro" id="IPR027417">
    <property type="entry name" value="P-loop_NTPase"/>
</dbReference>
<dbReference type="PANTHER" id="PTHR35205">
    <property type="entry name" value="NB-ARC AND TPR DOMAIN PROTEIN"/>
    <property type="match status" value="1"/>
</dbReference>
<evidence type="ECO:0000259" key="1">
    <source>
        <dbReference type="Pfam" id="PF25000"/>
    </source>
</evidence>
<dbReference type="AlphaFoldDB" id="A0A2J6SSV4"/>
<dbReference type="InterPro" id="IPR019734">
    <property type="entry name" value="TPR_rpt"/>
</dbReference>
<dbReference type="InParanoid" id="A0A2J6SSV4"/>
<protein>
    <recommendedName>
        <fullName evidence="1">DUF7779 domain-containing protein</fullName>
    </recommendedName>
</protein>
<feature type="domain" description="DUF7779" evidence="1">
    <location>
        <begin position="286"/>
        <end position="373"/>
    </location>
</feature>
<dbReference type="Proteomes" id="UP000235371">
    <property type="component" value="Unassembled WGS sequence"/>
</dbReference>
<dbReference type="SUPFAM" id="SSF52540">
    <property type="entry name" value="P-loop containing nucleoside triphosphate hydrolases"/>
    <property type="match status" value="1"/>
</dbReference>
<dbReference type="GeneID" id="36583807"/>
<evidence type="ECO:0000313" key="3">
    <source>
        <dbReference type="Proteomes" id="UP000235371"/>
    </source>
</evidence>
<gene>
    <name evidence="2" type="ORF">K444DRAFT_540642</name>
</gene>
<evidence type="ECO:0000313" key="2">
    <source>
        <dbReference type="EMBL" id="PMD53830.1"/>
    </source>
</evidence>
<accession>A0A2J6SSV4</accession>
<reference evidence="2 3" key="1">
    <citation type="submission" date="2016-04" db="EMBL/GenBank/DDBJ databases">
        <title>A degradative enzymes factory behind the ericoid mycorrhizal symbiosis.</title>
        <authorList>
            <consortium name="DOE Joint Genome Institute"/>
            <person name="Martino E."/>
            <person name="Morin E."/>
            <person name="Grelet G."/>
            <person name="Kuo A."/>
            <person name="Kohler A."/>
            <person name="Daghino S."/>
            <person name="Barry K."/>
            <person name="Choi C."/>
            <person name="Cichocki N."/>
            <person name="Clum A."/>
            <person name="Copeland A."/>
            <person name="Hainaut M."/>
            <person name="Haridas S."/>
            <person name="Labutti K."/>
            <person name="Lindquist E."/>
            <person name="Lipzen A."/>
            <person name="Khouja H.-R."/>
            <person name="Murat C."/>
            <person name="Ohm R."/>
            <person name="Olson A."/>
            <person name="Spatafora J."/>
            <person name="Veneault-Fourrey C."/>
            <person name="Henrissat B."/>
            <person name="Grigoriev I."/>
            <person name="Martin F."/>
            <person name="Perotto S."/>
        </authorList>
    </citation>
    <scope>NUCLEOTIDE SEQUENCE [LARGE SCALE GENOMIC DNA]</scope>
    <source>
        <strain evidence="2 3">E</strain>
    </source>
</reference>
<dbReference type="SMART" id="SM00028">
    <property type="entry name" value="TPR"/>
    <property type="match status" value="4"/>
</dbReference>
<dbReference type="Pfam" id="PF25000">
    <property type="entry name" value="DUF7779"/>
    <property type="match status" value="1"/>
</dbReference>
<dbReference type="EMBL" id="KZ613866">
    <property type="protein sequence ID" value="PMD53830.1"/>
    <property type="molecule type" value="Genomic_DNA"/>
</dbReference>
<dbReference type="RefSeq" id="XP_024730734.1">
    <property type="nucleotide sequence ID" value="XM_024875728.1"/>
</dbReference>
<dbReference type="Pfam" id="PF13374">
    <property type="entry name" value="TPR_10"/>
    <property type="match status" value="1"/>
</dbReference>
<dbReference type="PANTHER" id="PTHR35205:SF1">
    <property type="entry name" value="ZU5 DOMAIN-CONTAINING PROTEIN"/>
    <property type="match status" value="1"/>
</dbReference>
<keyword evidence="3" id="KW-1185">Reference proteome</keyword>
<dbReference type="InterPro" id="IPR011990">
    <property type="entry name" value="TPR-like_helical_dom_sf"/>
</dbReference>